<proteinExistence type="predicted"/>
<keyword evidence="2" id="KW-1185">Reference proteome</keyword>
<comment type="caution">
    <text evidence="1">The sequence shown here is derived from an EMBL/GenBank/DDBJ whole genome shotgun (WGS) entry which is preliminary data.</text>
</comment>
<organism evidence="1 2">
    <name type="scientific">Ixodes persulcatus</name>
    <name type="common">Taiga tick</name>
    <dbReference type="NCBI Taxonomy" id="34615"/>
    <lineage>
        <taxon>Eukaryota</taxon>
        <taxon>Metazoa</taxon>
        <taxon>Ecdysozoa</taxon>
        <taxon>Arthropoda</taxon>
        <taxon>Chelicerata</taxon>
        <taxon>Arachnida</taxon>
        <taxon>Acari</taxon>
        <taxon>Parasitiformes</taxon>
        <taxon>Ixodida</taxon>
        <taxon>Ixodoidea</taxon>
        <taxon>Ixodidae</taxon>
        <taxon>Ixodinae</taxon>
        <taxon>Ixodes</taxon>
    </lineage>
</organism>
<sequence>MCMAAASHFAVLVALCLALGLCDGCFISLIGPVARLIAGSSGTSQGIGFLLGACSLPLTAGPPIAGMLYDSIGNYSLAFLLAGVPPVLASLLMCCIHFVGNRSQSDEKRRMENPEVPPLHAVEVARLLLATLGRA</sequence>
<accession>A0AC60QXV6</accession>
<protein>
    <submittedName>
        <fullName evidence="1">Uncharacterized protein</fullName>
    </submittedName>
</protein>
<dbReference type="Proteomes" id="UP000805193">
    <property type="component" value="Unassembled WGS sequence"/>
</dbReference>
<evidence type="ECO:0000313" key="2">
    <source>
        <dbReference type="Proteomes" id="UP000805193"/>
    </source>
</evidence>
<reference evidence="1 2" key="1">
    <citation type="journal article" date="2020" name="Cell">
        <title>Large-Scale Comparative Analyses of Tick Genomes Elucidate Their Genetic Diversity and Vector Capacities.</title>
        <authorList>
            <consortium name="Tick Genome and Microbiome Consortium (TIGMIC)"/>
            <person name="Jia N."/>
            <person name="Wang J."/>
            <person name="Shi W."/>
            <person name="Du L."/>
            <person name="Sun Y."/>
            <person name="Zhan W."/>
            <person name="Jiang J.F."/>
            <person name="Wang Q."/>
            <person name="Zhang B."/>
            <person name="Ji P."/>
            <person name="Bell-Sakyi L."/>
            <person name="Cui X.M."/>
            <person name="Yuan T.T."/>
            <person name="Jiang B.G."/>
            <person name="Yang W.F."/>
            <person name="Lam T.T."/>
            <person name="Chang Q.C."/>
            <person name="Ding S.J."/>
            <person name="Wang X.J."/>
            <person name="Zhu J.G."/>
            <person name="Ruan X.D."/>
            <person name="Zhao L."/>
            <person name="Wei J.T."/>
            <person name="Ye R.Z."/>
            <person name="Que T.C."/>
            <person name="Du C.H."/>
            <person name="Zhou Y.H."/>
            <person name="Cheng J.X."/>
            <person name="Dai P.F."/>
            <person name="Guo W.B."/>
            <person name="Han X.H."/>
            <person name="Huang E.J."/>
            <person name="Li L.F."/>
            <person name="Wei W."/>
            <person name="Gao Y.C."/>
            <person name="Liu J.Z."/>
            <person name="Shao H.Z."/>
            <person name="Wang X."/>
            <person name="Wang C.C."/>
            <person name="Yang T.C."/>
            <person name="Huo Q.B."/>
            <person name="Li W."/>
            <person name="Chen H.Y."/>
            <person name="Chen S.E."/>
            <person name="Zhou L.G."/>
            <person name="Ni X.B."/>
            <person name="Tian J.H."/>
            <person name="Sheng Y."/>
            <person name="Liu T."/>
            <person name="Pan Y.S."/>
            <person name="Xia L.Y."/>
            <person name="Li J."/>
            <person name="Zhao F."/>
            <person name="Cao W.C."/>
        </authorList>
    </citation>
    <scope>NUCLEOTIDE SEQUENCE [LARGE SCALE GENOMIC DNA]</scope>
    <source>
        <strain evidence="1">Iper-2018</strain>
    </source>
</reference>
<name>A0AC60QXV6_IXOPE</name>
<gene>
    <name evidence="1" type="ORF">HPB47_013704</name>
</gene>
<evidence type="ECO:0000313" key="1">
    <source>
        <dbReference type="EMBL" id="KAG0444521.1"/>
    </source>
</evidence>
<dbReference type="EMBL" id="JABSTQ010001911">
    <property type="protein sequence ID" value="KAG0444521.1"/>
    <property type="molecule type" value="Genomic_DNA"/>
</dbReference>